<dbReference type="OrthoDB" id="9773856at2"/>
<evidence type="ECO:0000256" key="2">
    <source>
        <dbReference type="ARBA" id="ARBA00011322"/>
    </source>
</evidence>
<evidence type="ECO:0000256" key="1">
    <source>
        <dbReference type="ARBA" id="ARBA00010555"/>
    </source>
</evidence>
<dbReference type="InterPro" id="IPR004593">
    <property type="entry name" value="SbcD"/>
</dbReference>
<keyword evidence="4 7" id="KW-0269">Exonuclease</keyword>
<dbReference type="InterPro" id="IPR026843">
    <property type="entry name" value="SbcD_C"/>
</dbReference>
<gene>
    <name evidence="4" type="primary">sbcD</name>
    <name evidence="7" type="ORF">F8O05_03935</name>
</gene>
<dbReference type="InterPro" id="IPR004843">
    <property type="entry name" value="Calcineurin-like_PHP"/>
</dbReference>
<feature type="domain" description="Nuclease SbcCD subunit D C-terminal" evidence="6">
    <location>
        <begin position="270"/>
        <end position="359"/>
    </location>
</feature>
<keyword evidence="4" id="KW-0540">Nuclease</keyword>
<evidence type="ECO:0000256" key="4">
    <source>
        <dbReference type="RuleBase" id="RU363069"/>
    </source>
</evidence>
<dbReference type="SUPFAM" id="SSF56300">
    <property type="entry name" value="Metallo-dependent phosphatases"/>
    <property type="match status" value="1"/>
</dbReference>
<dbReference type="PANTHER" id="PTHR30337">
    <property type="entry name" value="COMPONENT OF ATP-DEPENDENT DSDNA EXONUCLEASE"/>
    <property type="match status" value="1"/>
</dbReference>
<keyword evidence="4" id="KW-0378">Hydrolase</keyword>
<evidence type="ECO:0000256" key="3">
    <source>
        <dbReference type="ARBA" id="ARBA00013365"/>
    </source>
</evidence>
<name>A0A7J5BCT5_9MICO</name>
<sequence>MKILHTSDWHIGRTFFGEQVNEHLREVLDTLVEIVRDNEVDVVVVAGDVFDSTMPAASAYDLLTDVLIELHGTGAQVILTSGNHDSAARLRFQSRWAQASGIHVIARPELAFESVALSDEFGPVTFYGVPYLEPVLVRHLDGAPQSRAQAAVMRWATDLAREHLAANPTRSVLIGHCFAAGVPEEANAKDIERDLTAGGLDVVPLDTLEGFDYVALGHIHTRAQLRPQIRYSGAPLHYSFSEAGAVRGAWLIELDAQGFAGAQWLDLPVPRPLSRLHGTLSELLHDESFSPYRDNWVAAALTDQARPLDAMARLRTRFPHAVHVEHTPEVRVDRDEQTYQAKLAAAITDEQRVERFLEHTRNGVGASDIERDILAEVFAQFNAQEANR</sequence>
<dbReference type="GO" id="GO:0004519">
    <property type="term" value="F:endonuclease activity"/>
    <property type="evidence" value="ECO:0007669"/>
    <property type="project" value="UniProtKB-KW"/>
</dbReference>
<dbReference type="GO" id="GO:0006310">
    <property type="term" value="P:DNA recombination"/>
    <property type="evidence" value="ECO:0007669"/>
    <property type="project" value="UniProtKB-KW"/>
</dbReference>
<dbReference type="InterPro" id="IPR029052">
    <property type="entry name" value="Metallo-depent_PP-like"/>
</dbReference>
<feature type="domain" description="Calcineurin-like phosphoesterase" evidence="5">
    <location>
        <begin position="1"/>
        <end position="221"/>
    </location>
</feature>
<dbReference type="InterPro" id="IPR050535">
    <property type="entry name" value="DNA_Repair-Maintenance_Comp"/>
</dbReference>
<dbReference type="EMBL" id="WBKB01000002">
    <property type="protein sequence ID" value="KAB1643959.1"/>
    <property type="molecule type" value="Genomic_DNA"/>
</dbReference>
<dbReference type="AlphaFoldDB" id="A0A7J5BCT5"/>
<dbReference type="Pfam" id="PF12320">
    <property type="entry name" value="SbcD_C"/>
    <property type="match status" value="1"/>
</dbReference>
<evidence type="ECO:0000259" key="5">
    <source>
        <dbReference type="Pfam" id="PF00149"/>
    </source>
</evidence>
<keyword evidence="8" id="KW-1185">Reference proteome</keyword>
<evidence type="ECO:0000313" key="7">
    <source>
        <dbReference type="EMBL" id="KAB1643959.1"/>
    </source>
</evidence>
<evidence type="ECO:0000259" key="6">
    <source>
        <dbReference type="Pfam" id="PF12320"/>
    </source>
</evidence>
<dbReference type="GO" id="GO:0008408">
    <property type="term" value="F:3'-5' exonuclease activity"/>
    <property type="evidence" value="ECO:0007669"/>
    <property type="project" value="InterPro"/>
</dbReference>
<evidence type="ECO:0000313" key="8">
    <source>
        <dbReference type="Proteomes" id="UP000433493"/>
    </source>
</evidence>
<dbReference type="GO" id="GO:0006260">
    <property type="term" value="P:DNA replication"/>
    <property type="evidence" value="ECO:0007669"/>
    <property type="project" value="UniProtKB-KW"/>
</dbReference>
<dbReference type="PANTHER" id="PTHR30337:SF0">
    <property type="entry name" value="NUCLEASE SBCCD SUBUNIT D"/>
    <property type="match status" value="1"/>
</dbReference>
<comment type="function">
    <text evidence="4">SbcCD cleaves DNA hairpin structures. These structures can inhibit DNA replication and are intermediates in certain DNA recombination reactions. The complex acts as a 3'-&gt;5' double strand exonuclease that can open hairpins. It also has a 5' single-strand endonuclease activity.</text>
</comment>
<dbReference type="Pfam" id="PF00149">
    <property type="entry name" value="Metallophos"/>
    <property type="match status" value="1"/>
</dbReference>
<keyword evidence="4" id="KW-0233">DNA recombination</keyword>
<dbReference type="Proteomes" id="UP000433493">
    <property type="component" value="Unassembled WGS sequence"/>
</dbReference>
<proteinExistence type="inferred from homology"/>
<dbReference type="NCBIfam" id="TIGR00619">
    <property type="entry name" value="sbcd"/>
    <property type="match status" value="1"/>
</dbReference>
<protein>
    <recommendedName>
        <fullName evidence="3 4">Nuclease SbcCD subunit D</fullName>
    </recommendedName>
</protein>
<comment type="caution">
    <text evidence="7">The sequence shown here is derived from an EMBL/GenBank/DDBJ whole genome shotgun (WGS) entry which is preliminary data.</text>
</comment>
<reference evidence="7 8" key="1">
    <citation type="submission" date="2019-09" db="EMBL/GenBank/DDBJ databases">
        <title>Phylogeny of genus Pseudoclavibacter and closely related genus.</title>
        <authorList>
            <person name="Li Y."/>
        </authorList>
    </citation>
    <scope>NUCLEOTIDE SEQUENCE [LARGE SCALE GENOMIC DNA]</scope>
    <source>
        <strain evidence="7 8">KCTC 13959</strain>
    </source>
</reference>
<keyword evidence="4" id="KW-0235">DNA replication</keyword>
<accession>A0A7J5BCT5</accession>
<organism evidence="7 8">
    <name type="scientific">Gulosibacter chungangensis</name>
    <dbReference type="NCBI Taxonomy" id="979746"/>
    <lineage>
        <taxon>Bacteria</taxon>
        <taxon>Bacillati</taxon>
        <taxon>Actinomycetota</taxon>
        <taxon>Actinomycetes</taxon>
        <taxon>Micrococcales</taxon>
        <taxon>Microbacteriaceae</taxon>
        <taxon>Gulosibacter</taxon>
    </lineage>
</organism>
<comment type="subunit">
    <text evidence="2 4">Heterodimer of SbcC and SbcD.</text>
</comment>
<dbReference type="Gene3D" id="3.60.21.10">
    <property type="match status" value="1"/>
</dbReference>
<keyword evidence="4" id="KW-0255">Endonuclease</keyword>
<dbReference type="RefSeq" id="WP_158051463.1">
    <property type="nucleotide sequence ID" value="NZ_WBKB01000002.1"/>
</dbReference>
<comment type="similarity">
    <text evidence="1 4">Belongs to the SbcD family.</text>
</comment>